<dbReference type="AlphaFoldDB" id="A0A7W9EDX9"/>
<evidence type="ECO:0000256" key="11">
    <source>
        <dbReference type="ARBA" id="ARBA00022763"/>
    </source>
</evidence>
<evidence type="ECO:0000259" key="16">
    <source>
        <dbReference type="Pfam" id="PF01035"/>
    </source>
</evidence>
<comment type="catalytic activity">
    <reaction evidence="1">
        <text>a 4-O-methyl-thymidine in DNA + L-cysteinyl-[protein] = a thymidine in DNA + S-methyl-L-cysteinyl-[protein]</text>
        <dbReference type="Rhea" id="RHEA:53428"/>
        <dbReference type="Rhea" id="RHEA-COMP:10131"/>
        <dbReference type="Rhea" id="RHEA-COMP:10132"/>
        <dbReference type="Rhea" id="RHEA-COMP:13555"/>
        <dbReference type="Rhea" id="RHEA-COMP:13556"/>
        <dbReference type="ChEBI" id="CHEBI:29950"/>
        <dbReference type="ChEBI" id="CHEBI:82612"/>
        <dbReference type="ChEBI" id="CHEBI:137386"/>
        <dbReference type="ChEBI" id="CHEBI:137387"/>
        <dbReference type="EC" id="2.1.1.63"/>
    </reaction>
</comment>
<evidence type="ECO:0000256" key="1">
    <source>
        <dbReference type="ARBA" id="ARBA00001286"/>
    </source>
</evidence>
<dbReference type="GO" id="GO:0003908">
    <property type="term" value="F:methylated-DNA-[protein]-cysteine S-methyltransferase activity"/>
    <property type="evidence" value="ECO:0007669"/>
    <property type="project" value="UniProtKB-EC"/>
</dbReference>
<keyword evidence="19" id="KW-1185">Reference proteome</keyword>
<evidence type="ECO:0000313" key="18">
    <source>
        <dbReference type="EMBL" id="MBB5684096.1"/>
    </source>
</evidence>
<dbReference type="GO" id="GO:0046872">
    <property type="term" value="F:metal ion binding"/>
    <property type="evidence" value="ECO:0007669"/>
    <property type="project" value="UniProtKB-KW"/>
</dbReference>
<dbReference type="InterPro" id="IPR036631">
    <property type="entry name" value="MGMT_N_sf"/>
</dbReference>
<comment type="function">
    <text evidence="3">Involved in the cellular defense against the biological effects of O6-methylguanine (O6-MeG) and O4-methylthymine (O4-MeT) in DNA. Repairs the methylated nucleobase in DNA by stoichiometrically transferring the methyl group to a cysteine residue in the enzyme. This is a suicide reaction: the enzyme is irreversibly inactivated.</text>
</comment>
<comment type="cofactor">
    <cofactor evidence="2">
        <name>Zn(2+)</name>
        <dbReference type="ChEBI" id="CHEBI:29105"/>
    </cofactor>
</comment>
<feature type="domain" description="Methylated-DNA-[protein]-cysteine S-methyltransferase DNA binding" evidence="16">
    <location>
        <begin position="84"/>
        <end position="154"/>
    </location>
</feature>
<dbReference type="PANTHER" id="PTHR46460:SF1">
    <property type="entry name" value="METHYLATED-DNA--PROTEIN-CYSTEINE METHYLTRANSFERASE"/>
    <property type="match status" value="1"/>
</dbReference>
<keyword evidence="12" id="KW-0862">Zinc</keyword>
<gene>
    <name evidence="18" type="ORF">FHS49_000087</name>
</gene>
<keyword evidence="13" id="KW-0238">DNA-binding</keyword>
<dbReference type="SUPFAM" id="SSF46767">
    <property type="entry name" value="Methylated DNA-protein cysteine methyltransferase, C-terminal domain"/>
    <property type="match status" value="1"/>
</dbReference>
<dbReference type="InterPro" id="IPR008332">
    <property type="entry name" value="MethylG_MeTrfase_N"/>
</dbReference>
<dbReference type="Pfam" id="PF01035">
    <property type="entry name" value="DNA_binding_1"/>
    <property type="match status" value="1"/>
</dbReference>
<evidence type="ECO:0000256" key="5">
    <source>
        <dbReference type="ARBA" id="ARBA00011918"/>
    </source>
</evidence>
<keyword evidence="14" id="KW-0234">DNA repair</keyword>
<evidence type="ECO:0000256" key="14">
    <source>
        <dbReference type="ARBA" id="ARBA00023204"/>
    </source>
</evidence>
<dbReference type="Proteomes" id="UP000549617">
    <property type="component" value="Unassembled WGS sequence"/>
</dbReference>
<dbReference type="SUPFAM" id="SSF53155">
    <property type="entry name" value="Methylated DNA-protein cysteine methyltransferase domain"/>
    <property type="match status" value="1"/>
</dbReference>
<dbReference type="Pfam" id="PF02870">
    <property type="entry name" value="Methyltransf_1N"/>
    <property type="match status" value="1"/>
</dbReference>
<sequence length="157" mass="16570">MAYALDHALIATPIGMIRISGDEDAIGRVLIDGSKDQAEEQGRSKAVVEAVAQIRAYFAGALKDFDLPLIAIRSERGDVLREGIASVGYGQTLSYGALARTIGSGARAIGQACARNPYPLIIPCHRILASGGALGAYSAGDGPLTKQWLLDHESRHI</sequence>
<protein>
    <recommendedName>
        <fullName evidence="6">Methylated-DNA--protein-cysteine methyltransferase</fullName>
        <ecNumber evidence="5">2.1.1.63</ecNumber>
    </recommendedName>
</protein>
<evidence type="ECO:0000256" key="7">
    <source>
        <dbReference type="ARBA" id="ARBA00022553"/>
    </source>
</evidence>
<keyword evidence="10" id="KW-0479">Metal-binding</keyword>
<comment type="catalytic activity">
    <reaction evidence="15">
        <text>a 6-O-methyl-2'-deoxyguanosine in DNA + L-cysteinyl-[protein] = S-methyl-L-cysteinyl-[protein] + a 2'-deoxyguanosine in DNA</text>
        <dbReference type="Rhea" id="RHEA:24000"/>
        <dbReference type="Rhea" id="RHEA-COMP:10131"/>
        <dbReference type="Rhea" id="RHEA-COMP:10132"/>
        <dbReference type="Rhea" id="RHEA-COMP:11367"/>
        <dbReference type="Rhea" id="RHEA-COMP:11368"/>
        <dbReference type="ChEBI" id="CHEBI:29950"/>
        <dbReference type="ChEBI" id="CHEBI:82612"/>
        <dbReference type="ChEBI" id="CHEBI:85445"/>
        <dbReference type="ChEBI" id="CHEBI:85448"/>
        <dbReference type="EC" id="2.1.1.63"/>
    </reaction>
</comment>
<dbReference type="Gene3D" id="1.10.10.10">
    <property type="entry name" value="Winged helix-like DNA-binding domain superfamily/Winged helix DNA-binding domain"/>
    <property type="match status" value="1"/>
</dbReference>
<dbReference type="PANTHER" id="PTHR46460">
    <property type="entry name" value="METHYLATED-DNA--PROTEIN-CYSTEINE METHYLTRANSFERASE"/>
    <property type="match status" value="1"/>
</dbReference>
<comment type="caution">
    <text evidence="18">The sequence shown here is derived from an EMBL/GenBank/DDBJ whole genome shotgun (WGS) entry which is preliminary data.</text>
</comment>
<dbReference type="CDD" id="cd06445">
    <property type="entry name" value="ATase"/>
    <property type="match status" value="1"/>
</dbReference>
<dbReference type="InterPro" id="IPR036217">
    <property type="entry name" value="MethylDNA_cys_MeTrfase_DNAb"/>
</dbReference>
<keyword evidence="11" id="KW-0227">DNA damage</keyword>
<evidence type="ECO:0000256" key="13">
    <source>
        <dbReference type="ARBA" id="ARBA00023125"/>
    </source>
</evidence>
<evidence type="ECO:0000256" key="3">
    <source>
        <dbReference type="ARBA" id="ARBA00003317"/>
    </source>
</evidence>
<dbReference type="GO" id="GO:0032259">
    <property type="term" value="P:methylation"/>
    <property type="evidence" value="ECO:0007669"/>
    <property type="project" value="UniProtKB-KW"/>
</dbReference>
<dbReference type="Gene3D" id="3.30.160.70">
    <property type="entry name" value="Methylated DNA-protein cysteine methyltransferase domain"/>
    <property type="match status" value="1"/>
</dbReference>
<evidence type="ECO:0000256" key="9">
    <source>
        <dbReference type="ARBA" id="ARBA00022679"/>
    </source>
</evidence>
<reference evidence="18 19" key="1">
    <citation type="submission" date="2020-08" db="EMBL/GenBank/DDBJ databases">
        <title>Genomic Encyclopedia of Type Strains, Phase IV (KMG-IV): sequencing the most valuable type-strain genomes for metagenomic binning, comparative biology and taxonomic classification.</title>
        <authorList>
            <person name="Goeker M."/>
        </authorList>
    </citation>
    <scope>NUCLEOTIDE SEQUENCE [LARGE SCALE GENOMIC DNA]</scope>
    <source>
        <strain evidence="18 19">DSM 25079</strain>
    </source>
</reference>
<evidence type="ECO:0000256" key="8">
    <source>
        <dbReference type="ARBA" id="ARBA00022603"/>
    </source>
</evidence>
<dbReference type="InterPro" id="IPR036388">
    <property type="entry name" value="WH-like_DNA-bd_sf"/>
</dbReference>
<organism evidence="18 19">
    <name type="scientific">Sphingobium boeckii</name>
    <dbReference type="NCBI Taxonomy" id="1082345"/>
    <lineage>
        <taxon>Bacteria</taxon>
        <taxon>Pseudomonadati</taxon>
        <taxon>Pseudomonadota</taxon>
        <taxon>Alphaproteobacteria</taxon>
        <taxon>Sphingomonadales</taxon>
        <taxon>Sphingomonadaceae</taxon>
        <taxon>Sphingobium</taxon>
    </lineage>
</organism>
<evidence type="ECO:0000259" key="17">
    <source>
        <dbReference type="Pfam" id="PF02870"/>
    </source>
</evidence>
<evidence type="ECO:0000313" key="19">
    <source>
        <dbReference type="Proteomes" id="UP000549617"/>
    </source>
</evidence>
<accession>A0A7W9EDX9</accession>
<evidence type="ECO:0000256" key="4">
    <source>
        <dbReference type="ARBA" id="ARBA00008711"/>
    </source>
</evidence>
<evidence type="ECO:0000256" key="15">
    <source>
        <dbReference type="ARBA" id="ARBA00049348"/>
    </source>
</evidence>
<comment type="similarity">
    <text evidence="4">Belongs to the MGMT family.</text>
</comment>
<proteinExistence type="inferred from homology"/>
<dbReference type="GO" id="GO:0006281">
    <property type="term" value="P:DNA repair"/>
    <property type="evidence" value="ECO:0007669"/>
    <property type="project" value="UniProtKB-KW"/>
</dbReference>
<dbReference type="GO" id="GO:0003677">
    <property type="term" value="F:DNA binding"/>
    <property type="evidence" value="ECO:0007669"/>
    <property type="project" value="UniProtKB-KW"/>
</dbReference>
<evidence type="ECO:0000256" key="12">
    <source>
        <dbReference type="ARBA" id="ARBA00022833"/>
    </source>
</evidence>
<keyword evidence="8 18" id="KW-0489">Methyltransferase</keyword>
<dbReference type="EMBL" id="JACIJC010000001">
    <property type="protein sequence ID" value="MBB5684096.1"/>
    <property type="molecule type" value="Genomic_DNA"/>
</dbReference>
<evidence type="ECO:0000256" key="2">
    <source>
        <dbReference type="ARBA" id="ARBA00001947"/>
    </source>
</evidence>
<dbReference type="RefSeq" id="WP_184014356.1">
    <property type="nucleotide sequence ID" value="NZ_JACIJC010000001.1"/>
</dbReference>
<name>A0A7W9EDX9_9SPHN</name>
<dbReference type="NCBIfam" id="TIGR00589">
    <property type="entry name" value="ogt"/>
    <property type="match status" value="1"/>
</dbReference>
<dbReference type="InterPro" id="IPR001497">
    <property type="entry name" value="MethylDNA_cys_MeTrfase_AS"/>
</dbReference>
<keyword evidence="9 18" id="KW-0808">Transferase</keyword>
<evidence type="ECO:0000256" key="6">
    <source>
        <dbReference type="ARBA" id="ARBA00015377"/>
    </source>
</evidence>
<evidence type="ECO:0000256" key="10">
    <source>
        <dbReference type="ARBA" id="ARBA00022723"/>
    </source>
</evidence>
<keyword evidence="7" id="KW-0597">Phosphoprotein</keyword>
<dbReference type="PROSITE" id="PS00374">
    <property type="entry name" value="MGMT"/>
    <property type="match status" value="1"/>
</dbReference>
<dbReference type="InterPro" id="IPR014048">
    <property type="entry name" value="MethylDNA_cys_MeTrfase_DNA-bd"/>
</dbReference>
<feature type="domain" description="Methylguanine DNA methyltransferase ribonuclease-like" evidence="17">
    <location>
        <begin position="8"/>
        <end position="69"/>
    </location>
</feature>
<dbReference type="EC" id="2.1.1.63" evidence="5"/>